<dbReference type="InterPro" id="IPR037066">
    <property type="entry name" value="Plug_dom_sf"/>
</dbReference>
<dbReference type="GO" id="GO:0009279">
    <property type="term" value="C:cell outer membrane"/>
    <property type="evidence" value="ECO:0007669"/>
    <property type="project" value="UniProtKB-SubCell"/>
</dbReference>
<dbReference type="InterPro" id="IPR012910">
    <property type="entry name" value="Plug_dom"/>
</dbReference>
<sequence length="1040" mass="114238">MTIKKLCTRGGILFCCCAIMQTALAQKSQVHKNATRASSSMQDTVRGVVRDDNGKPLTGVVIYAGTDKSYQTKADGTFAIPGGPNQVLTFDHRDFYTKQKQADVNMQVQLSRRFLRNIAGGKHDTARAISILHGEQSATTMLQSVGTAYTEQLTTTPASQFLQALPGRIAGLNIGFTSGGPALDGVGLSYNVRSALGANIILIDGVQRSFLSIDPEEIESVSVLRDALSTAMFGMRSSNGIISIITKKGDSGTPRISFSYQFGVESPLGLPKPLSAGQYALLYNEAQQNDAGTTTITPKYSAADIAAYNNGSDPYGHPNVDWYKTVLKNTSALKRYNFNLQGSGKGFRYFVDLDQMTETGLLKTIDSNSYNTNAQLDRYLLRTNLGVDITRTTQMQLNLFGRMEKNNQPGVGAGTPAQGSNGIFSALTTTPNNAYPVFNPDGSLGGTSLYGQNVNIYGQAVQRGYSFTNLRDMAVDLQVTQRLDDLLPGLYLKGQGSYNNSSNYTTTRAKDFAVFQYFPLTNSYTKIGATSAQTTAGAPGARSRVTYAEADLGYAHSFGKHHVSAVILTDQQSNMQFDTGNLPENYTDYAARVTYDWDQKYLLEASGSHSGYNWFAPQYRWANFGAVGAGWNIHKEAFIADNIKAISNLKLRGSYGRTGQANAGYYTYIQTYWNYSNTFNNDGYYFGTNGVTRSTGQSALAVVVAPEKAKKLNLGLDLGLWNNQFTLSAEYFKNRFYDLVGNPGKQTTLLGIGFPQTNKYTYDYWGSDLTAGWQSHIGNFNYFLNANFSFVQSKAVFLDEIPHTYSYQNLTGLPVGLRSGYIATGVFQSYAEINDPKTAVFASTPKSSLRPGDIRYLDRNGDGVINSDDIGPIGNGKPTIYYGITAGFSYKGFDVNVLFQGTQNHQAYLNGDFWYGFGNGGNNNAYEYNLNRWTPSQPSTTATRLWVGSNVNNTQTSSFWLRNADFIRLKNAEVGYTLPSVLTRKIGVPSLKLFTNGLNLVTWSELFKLRKDIDPESLYTGTSYPYPILRTINFGINAKF</sequence>
<dbReference type="InterPro" id="IPR039426">
    <property type="entry name" value="TonB-dep_rcpt-like"/>
</dbReference>
<dbReference type="PROSITE" id="PS00018">
    <property type="entry name" value="EF_HAND_1"/>
    <property type="match status" value="1"/>
</dbReference>
<accession>A0A2T5J5X3</accession>
<keyword evidence="5" id="KW-1185">Reference proteome</keyword>
<dbReference type="PROSITE" id="PS52016">
    <property type="entry name" value="TONB_DEPENDENT_REC_3"/>
    <property type="match status" value="1"/>
</dbReference>
<dbReference type="OrthoDB" id="9768177at2"/>
<dbReference type="NCBIfam" id="TIGR04056">
    <property type="entry name" value="OMP_RagA_SusC"/>
    <property type="match status" value="1"/>
</dbReference>
<keyword evidence="1" id="KW-1134">Transmembrane beta strand</keyword>
<keyword evidence="1" id="KW-0812">Transmembrane</keyword>
<protein>
    <submittedName>
        <fullName evidence="4">TonB-linked SusC/RagA family outer membrane protein</fullName>
    </submittedName>
</protein>
<proteinExistence type="inferred from homology"/>
<reference evidence="4 5" key="1">
    <citation type="submission" date="2018-04" db="EMBL/GenBank/DDBJ databases">
        <title>Genomic Encyclopedia of Archaeal and Bacterial Type Strains, Phase II (KMG-II): from individual species to whole genera.</title>
        <authorList>
            <person name="Goeker M."/>
        </authorList>
    </citation>
    <scope>NUCLEOTIDE SEQUENCE [LARGE SCALE GENOMIC DNA]</scope>
    <source>
        <strain evidence="4 5">DSM 26809</strain>
    </source>
</reference>
<feature type="domain" description="TonB-dependent receptor plug" evidence="3">
    <location>
        <begin position="142"/>
        <end position="241"/>
    </location>
</feature>
<dbReference type="EMBL" id="QAOQ01000008">
    <property type="protein sequence ID" value="PTQ93659.1"/>
    <property type="molecule type" value="Genomic_DNA"/>
</dbReference>
<dbReference type="SUPFAM" id="SSF49464">
    <property type="entry name" value="Carboxypeptidase regulatory domain-like"/>
    <property type="match status" value="1"/>
</dbReference>
<comment type="similarity">
    <text evidence="1">Belongs to the TonB-dependent receptor family.</text>
</comment>
<keyword evidence="1" id="KW-0998">Cell outer membrane</keyword>
<dbReference type="InterPro" id="IPR018247">
    <property type="entry name" value="EF_Hand_1_Ca_BS"/>
</dbReference>
<keyword evidence="2" id="KW-0732">Signal</keyword>
<name>A0A2T5J5X3_9SPHI</name>
<evidence type="ECO:0000256" key="2">
    <source>
        <dbReference type="SAM" id="SignalP"/>
    </source>
</evidence>
<feature type="chain" id="PRO_5015617617" evidence="2">
    <location>
        <begin position="26"/>
        <end position="1040"/>
    </location>
</feature>
<evidence type="ECO:0000313" key="4">
    <source>
        <dbReference type="EMBL" id="PTQ93659.1"/>
    </source>
</evidence>
<comment type="caution">
    <text evidence="4">The sequence shown here is derived from an EMBL/GenBank/DDBJ whole genome shotgun (WGS) entry which is preliminary data.</text>
</comment>
<dbReference type="InterPro" id="IPR023996">
    <property type="entry name" value="TonB-dep_OMP_SusC/RagA"/>
</dbReference>
<comment type="subcellular location">
    <subcellularLocation>
        <location evidence="1">Cell outer membrane</location>
        <topology evidence="1">Multi-pass membrane protein</topology>
    </subcellularLocation>
</comment>
<dbReference type="Proteomes" id="UP000244168">
    <property type="component" value="Unassembled WGS sequence"/>
</dbReference>
<dbReference type="Gene3D" id="2.170.130.10">
    <property type="entry name" value="TonB-dependent receptor, plug domain"/>
    <property type="match status" value="1"/>
</dbReference>
<dbReference type="Pfam" id="PF07715">
    <property type="entry name" value="Plug"/>
    <property type="match status" value="1"/>
</dbReference>
<dbReference type="AlphaFoldDB" id="A0A2T5J5X3"/>
<feature type="signal peptide" evidence="2">
    <location>
        <begin position="1"/>
        <end position="25"/>
    </location>
</feature>
<dbReference type="RefSeq" id="WP_107830879.1">
    <property type="nucleotide sequence ID" value="NZ_QAOQ01000008.1"/>
</dbReference>
<gene>
    <name evidence="4" type="ORF">C8P68_108122</name>
</gene>
<keyword evidence="1" id="KW-0472">Membrane</keyword>
<dbReference type="InterPro" id="IPR008969">
    <property type="entry name" value="CarboxyPept-like_regulatory"/>
</dbReference>
<evidence type="ECO:0000259" key="3">
    <source>
        <dbReference type="Pfam" id="PF07715"/>
    </source>
</evidence>
<evidence type="ECO:0000313" key="5">
    <source>
        <dbReference type="Proteomes" id="UP000244168"/>
    </source>
</evidence>
<dbReference type="SUPFAM" id="SSF56935">
    <property type="entry name" value="Porins"/>
    <property type="match status" value="1"/>
</dbReference>
<evidence type="ECO:0000256" key="1">
    <source>
        <dbReference type="PROSITE-ProRule" id="PRU01360"/>
    </source>
</evidence>
<keyword evidence="1" id="KW-0813">Transport</keyword>
<organism evidence="4 5">
    <name type="scientific">Mucilaginibacter yixingensis</name>
    <dbReference type="NCBI Taxonomy" id="1295612"/>
    <lineage>
        <taxon>Bacteria</taxon>
        <taxon>Pseudomonadati</taxon>
        <taxon>Bacteroidota</taxon>
        <taxon>Sphingobacteriia</taxon>
        <taxon>Sphingobacteriales</taxon>
        <taxon>Sphingobacteriaceae</taxon>
        <taxon>Mucilaginibacter</taxon>
    </lineage>
</organism>